<gene>
    <name evidence="2" type="ordered locus">Pnap_2210</name>
</gene>
<feature type="compositionally biased region" description="Low complexity" evidence="1">
    <location>
        <begin position="26"/>
        <end position="38"/>
    </location>
</feature>
<dbReference type="AlphaFoldDB" id="A1VPE0"/>
<feature type="compositionally biased region" description="Low complexity" evidence="1">
    <location>
        <begin position="46"/>
        <end position="59"/>
    </location>
</feature>
<dbReference type="RefSeq" id="WP_011801596.1">
    <property type="nucleotide sequence ID" value="NC_008781.1"/>
</dbReference>
<reference evidence="3" key="1">
    <citation type="journal article" date="2009" name="Environ. Microbiol.">
        <title>The genome of Polaromonas naphthalenivorans strain CJ2, isolated from coal tar-contaminated sediment, reveals physiological and metabolic versatility and evolution through extensive horizontal gene transfer.</title>
        <authorList>
            <person name="Yagi J.M."/>
            <person name="Sims D."/>
            <person name="Brettin T."/>
            <person name="Bruce D."/>
            <person name="Madsen E.L."/>
        </authorList>
    </citation>
    <scope>NUCLEOTIDE SEQUENCE [LARGE SCALE GENOMIC DNA]</scope>
    <source>
        <strain evidence="3">CJ2</strain>
    </source>
</reference>
<dbReference type="EMBL" id="CP000529">
    <property type="protein sequence ID" value="ABM37518.1"/>
    <property type="molecule type" value="Genomic_DNA"/>
</dbReference>
<organism evidence="2 3">
    <name type="scientific">Polaromonas naphthalenivorans (strain CJ2)</name>
    <dbReference type="NCBI Taxonomy" id="365044"/>
    <lineage>
        <taxon>Bacteria</taxon>
        <taxon>Pseudomonadati</taxon>
        <taxon>Pseudomonadota</taxon>
        <taxon>Betaproteobacteria</taxon>
        <taxon>Burkholderiales</taxon>
        <taxon>Comamonadaceae</taxon>
        <taxon>Polaromonas</taxon>
    </lineage>
</organism>
<evidence type="ECO:0000256" key="1">
    <source>
        <dbReference type="SAM" id="MobiDB-lite"/>
    </source>
</evidence>
<keyword evidence="3" id="KW-1185">Reference proteome</keyword>
<evidence type="ECO:0000313" key="3">
    <source>
        <dbReference type="Proteomes" id="UP000000644"/>
    </source>
</evidence>
<feature type="compositionally biased region" description="Pro residues" evidence="1">
    <location>
        <begin position="15"/>
        <end position="25"/>
    </location>
</feature>
<dbReference type="eggNOG" id="ENOG5032ZRB">
    <property type="taxonomic scope" value="Bacteria"/>
</dbReference>
<feature type="compositionally biased region" description="Basic residues" evidence="1">
    <location>
        <begin position="64"/>
        <end position="79"/>
    </location>
</feature>
<dbReference type="KEGG" id="pna:Pnap_2210"/>
<protein>
    <submittedName>
        <fullName evidence="2">Uncharacterized protein</fullName>
    </submittedName>
</protein>
<proteinExistence type="predicted"/>
<dbReference type="OrthoDB" id="9182647at2"/>
<sequence length="186" mass="19168">MSTTQQTPESAPVATPLPAPAPVAPAAPAKQEAAPVAVKRTRSPAKKVAAEAAPVTPAPLTKPAVKKAAVRKTPVKKVAAKAIPPQKTAAKAPAVKAVAAAKPEKTAAPHKAKKDKLVRDSFTIPKTEYAVIDELKQRAAKLNSAVKKSELLRAGIKMLASLSDAALLTALAQVPTIKTGRPALKK</sequence>
<evidence type="ECO:0000313" key="2">
    <source>
        <dbReference type="EMBL" id="ABM37518.1"/>
    </source>
</evidence>
<accession>A1VPE0</accession>
<dbReference type="Proteomes" id="UP000000644">
    <property type="component" value="Chromosome"/>
</dbReference>
<feature type="region of interest" description="Disordered" evidence="1">
    <location>
        <begin position="1"/>
        <end position="86"/>
    </location>
</feature>
<name>A1VPE0_POLNA</name>
<dbReference type="HOGENOM" id="CLU_108825_1_0_4"/>
<dbReference type="STRING" id="365044.Pnap_2210"/>